<dbReference type="PANTHER" id="PTHR33452:SF1">
    <property type="entry name" value="INNER MEMBRANE PROTEIN YPHA-RELATED"/>
    <property type="match status" value="1"/>
</dbReference>
<evidence type="ECO:0000313" key="9">
    <source>
        <dbReference type="Proteomes" id="UP000188184"/>
    </source>
</evidence>
<comment type="subcellular location">
    <subcellularLocation>
        <location evidence="1">Cell membrane</location>
        <topology evidence="1">Multi-pass membrane protein</topology>
    </subcellularLocation>
</comment>
<dbReference type="InterPro" id="IPR032808">
    <property type="entry name" value="DoxX"/>
</dbReference>
<dbReference type="Pfam" id="PF07681">
    <property type="entry name" value="DoxX"/>
    <property type="match status" value="1"/>
</dbReference>
<evidence type="ECO:0000313" key="8">
    <source>
        <dbReference type="EMBL" id="AQQ53163.1"/>
    </source>
</evidence>
<dbReference type="GO" id="GO:0005886">
    <property type="term" value="C:plasma membrane"/>
    <property type="evidence" value="ECO:0007669"/>
    <property type="project" value="UniProtKB-SubCell"/>
</dbReference>
<feature type="transmembrane region" description="Helical" evidence="7">
    <location>
        <begin position="49"/>
        <end position="69"/>
    </location>
</feature>
<evidence type="ECO:0000256" key="7">
    <source>
        <dbReference type="SAM" id="Phobius"/>
    </source>
</evidence>
<comment type="similarity">
    <text evidence="2">Belongs to the DoxX family.</text>
</comment>
<keyword evidence="3" id="KW-1003">Cell membrane</keyword>
<feature type="transmembrane region" description="Helical" evidence="7">
    <location>
        <begin position="12"/>
        <end position="29"/>
    </location>
</feature>
<keyword evidence="4 7" id="KW-0812">Transmembrane</keyword>
<reference evidence="8 9" key="1">
    <citation type="submission" date="2017-02" db="EMBL/GenBank/DDBJ databases">
        <title>The complete genomic sequence of a novel cold adapted crude oil-degrading bacterium Planococcus qaidamina Y42.</title>
        <authorList>
            <person name="Yang R."/>
        </authorList>
    </citation>
    <scope>NUCLEOTIDE SEQUENCE [LARGE SCALE GENOMIC DNA]</scope>
    <source>
        <strain evidence="8 9">Y42</strain>
    </source>
</reference>
<proteinExistence type="inferred from homology"/>
<dbReference type="AlphaFoldDB" id="A0A1Q2KYD8"/>
<dbReference type="Proteomes" id="UP000188184">
    <property type="component" value="Chromosome"/>
</dbReference>
<evidence type="ECO:0000256" key="1">
    <source>
        <dbReference type="ARBA" id="ARBA00004651"/>
    </source>
</evidence>
<feature type="transmembrane region" description="Helical" evidence="7">
    <location>
        <begin position="107"/>
        <end position="126"/>
    </location>
</feature>
<sequence>MMNNKFDISLLILRIVLGVIFFLHGWVKFQDGIGNTVGWFESIGLPGVLAYGVAGLELVGGLLLVLGLFSRVVAGLLAVLMVGAILKVKLAVGFLGNGQMAGYELDFAFLAMAAVIAINGAGAYSLDQVIFKEKQVGTGKSFG</sequence>
<dbReference type="InterPro" id="IPR051907">
    <property type="entry name" value="DoxX-like_oxidoreductase"/>
</dbReference>
<protein>
    <submittedName>
        <fullName evidence="8">Oxidoreductase</fullName>
    </submittedName>
</protein>
<feature type="transmembrane region" description="Helical" evidence="7">
    <location>
        <begin position="76"/>
        <end position="95"/>
    </location>
</feature>
<evidence type="ECO:0000256" key="2">
    <source>
        <dbReference type="ARBA" id="ARBA00006679"/>
    </source>
</evidence>
<evidence type="ECO:0000256" key="6">
    <source>
        <dbReference type="ARBA" id="ARBA00023136"/>
    </source>
</evidence>
<keyword evidence="5 7" id="KW-1133">Transmembrane helix</keyword>
<evidence type="ECO:0000256" key="3">
    <source>
        <dbReference type="ARBA" id="ARBA00022475"/>
    </source>
</evidence>
<evidence type="ECO:0000256" key="4">
    <source>
        <dbReference type="ARBA" id="ARBA00022692"/>
    </source>
</evidence>
<organism evidence="8 9">
    <name type="scientific">Planococcus lenghuensis</name>
    <dbReference type="NCBI Taxonomy" id="2213202"/>
    <lineage>
        <taxon>Bacteria</taxon>
        <taxon>Bacillati</taxon>
        <taxon>Bacillota</taxon>
        <taxon>Bacilli</taxon>
        <taxon>Bacillales</taxon>
        <taxon>Caryophanaceae</taxon>
        <taxon>Planococcus</taxon>
    </lineage>
</organism>
<name>A0A1Q2KYD8_9BACL</name>
<dbReference type="EMBL" id="CP019640">
    <property type="protein sequence ID" value="AQQ53163.1"/>
    <property type="molecule type" value="Genomic_DNA"/>
</dbReference>
<accession>A0A1Q2KYD8</accession>
<dbReference type="PANTHER" id="PTHR33452">
    <property type="entry name" value="OXIDOREDUCTASE CATD-RELATED"/>
    <property type="match status" value="1"/>
</dbReference>
<gene>
    <name evidence="8" type="ORF">B0X71_08725</name>
</gene>
<evidence type="ECO:0000256" key="5">
    <source>
        <dbReference type="ARBA" id="ARBA00022989"/>
    </source>
</evidence>
<dbReference type="KEGG" id="pmar:B0X71_08725"/>
<dbReference type="OrthoDB" id="886570at2"/>
<keyword evidence="6 7" id="KW-0472">Membrane</keyword>
<keyword evidence="9" id="KW-1185">Reference proteome</keyword>